<feature type="domain" description="PKD/Chitinase" evidence="1">
    <location>
        <begin position="476"/>
        <end position="550"/>
    </location>
</feature>
<proteinExistence type="predicted"/>
<dbReference type="NCBIfam" id="NF047340">
    <property type="entry name" value="Athe_2463_dom"/>
    <property type="match status" value="1"/>
</dbReference>
<gene>
    <name evidence="2" type="ORF">BKP35_16555</name>
</gene>
<accession>A0A1S2LD73</accession>
<protein>
    <recommendedName>
        <fullName evidence="1">PKD/Chitinase domain-containing protein</fullName>
    </recommendedName>
</protein>
<dbReference type="Proteomes" id="UP000180098">
    <property type="component" value="Unassembled WGS sequence"/>
</dbReference>
<dbReference type="InterPro" id="IPR022409">
    <property type="entry name" value="PKD/Chitinase_dom"/>
</dbReference>
<dbReference type="InterPro" id="IPR013783">
    <property type="entry name" value="Ig-like_fold"/>
</dbReference>
<dbReference type="InterPro" id="IPR035986">
    <property type="entry name" value="PKD_dom_sf"/>
</dbReference>
<comment type="caution">
    <text evidence="2">The sequence shown here is derived from an EMBL/GenBank/DDBJ whole genome shotgun (WGS) entry which is preliminary data.</text>
</comment>
<dbReference type="Gene3D" id="2.60.40.10">
    <property type="entry name" value="Immunoglobulins"/>
    <property type="match status" value="4"/>
</dbReference>
<dbReference type="OrthoDB" id="2088379at2"/>
<sequence>MRRKQKPILIHLMVFLMLFQTLMFFPQEVFAYPDNEEEFKEYLQLLEMPYTLPDGKQANWNTYQTYNQIIWGEPEGDTKYKSLCGNSSERRYLGYNQQGDLVTNSCFPPDSTSGRHPKEFNYINISDAMEKWSRIQDPSIKEHIKNSGWTGNGADEDDPMYYSYISSEAKARVDIAPTWRGEGSVYTQHQASSGKIWYATFVVPSLVDNSQALVDGTMTTDKETYIISASEVSATANVTLEAEALLSGLMQYNHITELSATFQGNKATTSGQRYATLSDQQVSFSRDQYAPGTHSVTLEGMVQIHSKFGDTEPKKVSKTISLIVEEPSTPTMITTASASPSVTIIGPDQTAKDVTVSVTVNGEIMGLGDPSQITSYQLIAREEQGNDQLQTKEYSGVAAQNFEQSSTFSFVIPKERFETDAYIQEYVVRARAFLDDGTVVTSTSITKAEVYPPGIEPEFDPSVIPNMPPVAMLYADPDYYWVETFTFQDQSVDGDGMIVSRDFRVDGMPSSLTYSSSRVTSPKVIYASLEVTDDDGDSDHTTRSVTILPTIPTAGMNISGDLKINRKIILDATASDYYSPTHVAPIDYSRSQWTVRPLTAGIDPSGIKIRSSSDLSNRELLVREPGEYEATLSVTNIYNETSDIVTKTFVVEDDLPPEAKFTVDKKVALRDENTGNAIFTLRDQSITPDGDTIKKRIWYVRHDSNNDGFINDQDGPRQILSEGNEKLVTFETDKVGNYHFSLEVVEDFGQPTLEEFILDEHYLKDQSNILNSDGNASIYMQDANFNIPETDKVVEVDNAPPIIDFGATRHNKVDIVLNFGGLDIATQEHLTGSAPGGGTYDHYYYSFDTTAKNKLTSLAGGLETSLKQKGIDANVTIDNSYYHQEDTDGVGIRNIPVYGWVDYGSYQYSSYSGTSPYSGSWEVTSQSSTDVYVVVWCYYRYWWVDPDYPELRDDDRSDWVEHSHSPPCTNSSNEITEYSHTNYSASLRRWVSDWRYVVVGYENQGLASTEQVDTTDFSEAFVNQTYRDDANNYYIRFDNEAWTWKNNTSKWNSVTTKANNDNVFTWNRAIPENRLNAELLAIQGSGWGKYEPYDADYLIRNLRDIEDYFINQYMIEENAENLTIVLGDRVDYTTAYSDFENDPEIRREWKFTHDQFKVNGREIDDPTAKIPQSGLWLDSPVALTQPGTYTVQLRAMDDPVYWGDDRFFDYRKWSDHNVQREYKINVHRRPIADFGFNIDVADNYRLDVDPTLSYDPDHKDNRSDRGIVEHTWLSYSVDDIEYDGAPPEHLEVGKNYDVTLQVKDVDGAYATITKRISTMNLNIKPVALFDVQGIVEVGETLDFVDRSYDPNGDPLTNYEITVRRQGQTSILKTLSSWPTSFSSMNLPEGKYVIGLTVQDIPNTPPSLRSDIYEENIEVIGNSAPVSDFSLSPTPIEVDKLATYTDSSYDPDGHNLVNYSWKVELLDVSGSFPIRTWQVGYPPIDFTLFSGVGKYRITQTVFDDPPYPLTSSSGSKTITVDVVQGPKEPYAEFIWTPEFPISENTITLDPTPSYDVDGNITAWEWEITSPSGVVTNSTSKNPIINNAVEGIYQVQLHVYDNNGLRSLVPALHEITVNPKPPNSLPIAEFVWFELMPTLGENIELNPDGSYDLDGNIVSWDWEITSKEGTTTTSNEKYPVFQARSEWYDVTLTVTDDQGGVGVISKRIVVSIAGIEALVTHTEEWKNRWIDDGFNENTNKFRAGEKFVIHLTTKPAQRVWGKINFGGSVGVIQIPHSMFTMQTYDDDKMEMHWTAKLWKEDFPYIEEGEYVFTFQASHPEVNPMTTSTTHYRVEIIRNIYERMKFHRSF</sequence>
<dbReference type="SMART" id="SM00089">
    <property type="entry name" value="PKD"/>
    <property type="match status" value="3"/>
</dbReference>
<evidence type="ECO:0000313" key="2">
    <source>
        <dbReference type="EMBL" id="OIJ09465.1"/>
    </source>
</evidence>
<keyword evidence="3" id="KW-1185">Reference proteome</keyword>
<evidence type="ECO:0000313" key="3">
    <source>
        <dbReference type="Proteomes" id="UP000180098"/>
    </source>
</evidence>
<reference evidence="2 3" key="1">
    <citation type="submission" date="2016-10" db="EMBL/GenBank/DDBJ databases">
        <title>Draft genome sequences of four alkaliphilic bacteria belonging to the Anaerobacillus genus.</title>
        <authorList>
            <person name="Bassil N.M."/>
            <person name="Lloyd J.R."/>
        </authorList>
    </citation>
    <scope>NUCLEOTIDE SEQUENCE [LARGE SCALE GENOMIC DNA]</scope>
    <source>
        <strain evidence="2 3">DSM 15340</strain>
    </source>
</reference>
<feature type="domain" description="PKD/Chitinase" evidence="1">
    <location>
        <begin position="1529"/>
        <end position="1616"/>
    </location>
</feature>
<name>A0A1S2LD73_9BACI</name>
<feature type="domain" description="PKD/Chitinase" evidence="1">
    <location>
        <begin position="1625"/>
        <end position="1711"/>
    </location>
</feature>
<dbReference type="RefSeq" id="WP_071314490.1">
    <property type="nucleotide sequence ID" value="NZ_MLQQ01000044.1"/>
</dbReference>
<dbReference type="CDD" id="cd00146">
    <property type="entry name" value="PKD"/>
    <property type="match status" value="1"/>
</dbReference>
<evidence type="ECO:0000259" key="1">
    <source>
        <dbReference type="SMART" id="SM00089"/>
    </source>
</evidence>
<dbReference type="EMBL" id="MLQQ01000044">
    <property type="protein sequence ID" value="OIJ09465.1"/>
    <property type="molecule type" value="Genomic_DNA"/>
</dbReference>
<dbReference type="SUPFAM" id="SSF49299">
    <property type="entry name" value="PKD domain"/>
    <property type="match status" value="2"/>
</dbReference>
<organism evidence="2 3">
    <name type="scientific">Anaerobacillus arseniciselenatis</name>
    <dbReference type="NCBI Taxonomy" id="85682"/>
    <lineage>
        <taxon>Bacteria</taxon>
        <taxon>Bacillati</taxon>
        <taxon>Bacillota</taxon>
        <taxon>Bacilli</taxon>
        <taxon>Bacillales</taxon>
        <taxon>Bacillaceae</taxon>
        <taxon>Anaerobacillus</taxon>
    </lineage>
</organism>